<sequence>MTTYEKRVLFYLYRAIILSDGIQMIIGVVESLYLTYLGTYLGKLFDDKERRVQICLSTYRLVRNVEIGDILCAVANSYQSAALARGMRDTRKDCQLFSNSYGLISSLLKSYDSMLLTSAKLTTYTTLRCLPHLGTYKTLLVNTSYRCPDLHEIFRVGQP</sequence>
<evidence type="ECO:0000313" key="2">
    <source>
        <dbReference type="EMBL" id="CZR38477.1"/>
    </source>
</evidence>
<evidence type="ECO:0000256" key="1">
    <source>
        <dbReference type="SAM" id="Phobius"/>
    </source>
</evidence>
<name>A0A1L7VCQ2_FUSPR</name>
<dbReference type="RefSeq" id="XP_031079070.1">
    <property type="nucleotide sequence ID" value="XM_031228766.1"/>
</dbReference>
<feature type="transmembrane region" description="Helical" evidence="1">
    <location>
        <begin position="12"/>
        <end position="41"/>
    </location>
</feature>
<protein>
    <submittedName>
        <fullName evidence="2">Uncharacterized protein</fullName>
    </submittedName>
</protein>
<keyword evidence="1" id="KW-0812">Transmembrane</keyword>
<evidence type="ECO:0000313" key="3">
    <source>
        <dbReference type="Proteomes" id="UP000183971"/>
    </source>
</evidence>
<proteinExistence type="predicted"/>
<dbReference type="EMBL" id="FJOF01000003">
    <property type="protein sequence ID" value="CZR38477.1"/>
    <property type="molecule type" value="Genomic_DNA"/>
</dbReference>
<comment type="caution">
    <text evidence="2">The sequence shown here is derived from an EMBL/GenBank/DDBJ whole genome shotgun (WGS) entry which is preliminary data.</text>
</comment>
<keyword evidence="1" id="KW-1133">Transmembrane helix</keyword>
<reference evidence="3" key="1">
    <citation type="journal article" date="2016" name="Genome Biol. Evol.">
        <title>Comparative 'omics' of the Fusarium fujikuroi species complex highlights differences in genetic potential and metabolite synthesis.</title>
        <authorList>
            <person name="Niehaus E.-M."/>
            <person name="Muensterkoetter M."/>
            <person name="Proctor R.H."/>
            <person name="Brown D.W."/>
            <person name="Sharon A."/>
            <person name="Idan Y."/>
            <person name="Oren-Young L."/>
            <person name="Sieber C.M."/>
            <person name="Novak O."/>
            <person name="Pencik A."/>
            <person name="Tarkowska D."/>
            <person name="Hromadova K."/>
            <person name="Freeman S."/>
            <person name="Maymon M."/>
            <person name="Elazar M."/>
            <person name="Youssef S.A."/>
            <person name="El-Shabrawy E.S.M."/>
            <person name="Shalaby A.B.A."/>
            <person name="Houterman P."/>
            <person name="Brock N.L."/>
            <person name="Burkhardt I."/>
            <person name="Tsavkelova E.A."/>
            <person name="Dickschat J.S."/>
            <person name="Galuszka P."/>
            <person name="Gueldener U."/>
            <person name="Tudzynski B."/>
        </authorList>
    </citation>
    <scope>NUCLEOTIDE SEQUENCE [LARGE SCALE GENOMIC DNA]</scope>
    <source>
        <strain evidence="3">ET1</strain>
    </source>
</reference>
<accession>A0A1L7VCQ2</accession>
<organism evidence="2 3">
    <name type="scientific">Fusarium proliferatum (strain ET1)</name>
    <name type="common">Orchid endophyte fungus</name>
    <dbReference type="NCBI Taxonomy" id="1227346"/>
    <lineage>
        <taxon>Eukaryota</taxon>
        <taxon>Fungi</taxon>
        <taxon>Dikarya</taxon>
        <taxon>Ascomycota</taxon>
        <taxon>Pezizomycotina</taxon>
        <taxon>Sordariomycetes</taxon>
        <taxon>Hypocreomycetidae</taxon>
        <taxon>Hypocreales</taxon>
        <taxon>Nectriaceae</taxon>
        <taxon>Fusarium</taxon>
        <taxon>Fusarium fujikuroi species complex</taxon>
    </lineage>
</organism>
<dbReference type="GeneID" id="42051211"/>
<gene>
    <name evidence="2" type="ORF">FPRO_06332</name>
</gene>
<dbReference type="VEuPathDB" id="FungiDB:FPRO_06332"/>
<dbReference type="Proteomes" id="UP000183971">
    <property type="component" value="Unassembled WGS sequence"/>
</dbReference>
<keyword evidence="3" id="KW-1185">Reference proteome</keyword>
<dbReference type="AlphaFoldDB" id="A0A1L7VCQ2"/>
<keyword evidence="1" id="KW-0472">Membrane</keyword>